<dbReference type="EMBL" id="BMCT01000002">
    <property type="protein sequence ID" value="GGF60510.1"/>
    <property type="molecule type" value="Genomic_DNA"/>
</dbReference>
<sequence length="710" mass="77270">MPDPIPPRWLRARRTSGGQAEFQLPPGVRLKVRRRGYAFVLVLAGGPVEAYGAFRDKTGRNLGPAQLSAPASGVFIPEGAASLVLEQADPSLRVGYFPRSKVGLKLHAFANGVFAARSILKRWRMAGAAARDLRGTHGALIQAGPAHQAEQTQFYRRYRERFVGGFPEVPAAEAAPRLTFISTFSTIADFKLAQDALQQQTDSRWNWLVSVPAASQQGVQQSVADGVRVRLLTAGDDPAEDFNAALAAVGNAAELVAPLDMRGRVTRDAVAIIRAGFAAHADCRLLYTDEERLDAEGLPAEGLFKPAYNRHLLRSIDYVGQLWAVHNERLTEIGGARIGFGGAWRYDLLLRAADPLPAAVIRHVPRVAYARTPDMGDGSFPPDAVEAASRALAGVTGTEVMASGGRLRPVYAVPEQKPLVSFVIPTRDRADLLGLTLRSMIALTRYRDFEIIVVDNGSVQPETFALFDEIKALWPATKIVRDDGDFNYPRICNNGVDAASGSLICLLNNDMEVVEPGWLDEMVALASLPGVGVVGAKLLFPDRTIQHAGVIAGLFAYAGHWFAHSAADAPGIGSRLRSRQNLSAVTGACLMISRTCWDAIGPLDAERFAEDCNDIDLCLRAVAAGHELVWTPFACIIHHESASRGKRRAKAHRERLKAQRARFEARWHASTLVDPHYNPNLRRKSLYATLAAAPEGSLEPRLSRVPRPQN</sequence>
<dbReference type="Gene3D" id="3.90.550.10">
    <property type="entry name" value="Spore Coat Polysaccharide Biosynthesis Protein SpsA, Chain A"/>
    <property type="match status" value="2"/>
</dbReference>
<organism evidence="1 2">
    <name type="scientific">Azorhizobium oxalatiphilum</name>
    <dbReference type="NCBI Taxonomy" id="980631"/>
    <lineage>
        <taxon>Bacteria</taxon>
        <taxon>Pseudomonadati</taxon>
        <taxon>Pseudomonadota</taxon>
        <taxon>Alphaproteobacteria</taxon>
        <taxon>Hyphomicrobiales</taxon>
        <taxon>Xanthobacteraceae</taxon>
        <taxon>Azorhizobium</taxon>
    </lineage>
</organism>
<evidence type="ECO:0000313" key="2">
    <source>
        <dbReference type="Proteomes" id="UP000606044"/>
    </source>
</evidence>
<dbReference type="PANTHER" id="PTHR43179">
    <property type="entry name" value="RHAMNOSYLTRANSFERASE WBBL"/>
    <property type="match status" value="1"/>
</dbReference>
<dbReference type="Pfam" id="PF13641">
    <property type="entry name" value="Glyco_tranf_2_3"/>
    <property type="match status" value="1"/>
</dbReference>
<dbReference type="SUPFAM" id="SSF53448">
    <property type="entry name" value="Nucleotide-diphospho-sugar transferases"/>
    <property type="match status" value="1"/>
</dbReference>
<dbReference type="Proteomes" id="UP000606044">
    <property type="component" value="Unassembled WGS sequence"/>
</dbReference>
<dbReference type="RefSeq" id="WP_188578053.1">
    <property type="nucleotide sequence ID" value="NZ_BMCT01000002.1"/>
</dbReference>
<dbReference type="CDD" id="cd04186">
    <property type="entry name" value="GT_2_like_c"/>
    <property type="match status" value="1"/>
</dbReference>
<reference evidence="1" key="2">
    <citation type="submission" date="2020-09" db="EMBL/GenBank/DDBJ databases">
        <authorList>
            <person name="Sun Q."/>
            <person name="Sedlacek I."/>
        </authorList>
    </citation>
    <scope>NUCLEOTIDE SEQUENCE</scope>
    <source>
        <strain evidence="1">CCM 7897</strain>
    </source>
</reference>
<evidence type="ECO:0000313" key="1">
    <source>
        <dbReference type="EMBL" id="GGF60510.1"/>
    </source>
</evidence>
<dbReference type="PANTHER" id="PTHR43179:SF7">
    <property type="entry name" value="RHAMNOSYLTRANSFERASE WBBL"/>
    <property type="match status" value="1"/>
</dbReference>
<accession>A0A917BVP4</accession>
<reference evidence="1" key="1">
    <citation type="journal article" date="2014" name="Int. J. Syst. Evol. Microbiol.">
        <title>Complete genome sequence of Corynebacterium casei LMG S-19264T (=DSM 44701T), isolated from a smear-ripened cheese.</title>
        <authorList>
            <consortium name="US DOE Joint Genome Institute (JGI-PGF)"/>
            <person name="Walter F."/>
            <person name="Albersmeier A."/>
            <person name="Kalinowski J."/>
            <person name="Ruckert C."/>
        </authorList>
    </citation>
    <scope>NUCLEOTIDE SEQUENCE</scope>
    <source>
        <strain evidence="1">CCM 7897</strain>
    </source>
</reference>
<protein>
    <recommendedName>
        <fullName evidence="3">Glycosyltransferase</fullName>
    </recommendedName>
</protein>
<evidence type="ECO:0008006" key="3">
    <source>
        <dbReference type="Google" id="ProtNLM"/>
    </source>
</evidence>
<gene>
    <name evidence="1" type="ORF">GCM10007301_20320</name>
</gene>
<dbReference type="AlphaFoldDB" id="A0A917BVP4"/>
<comment type="caution">
    <text evidence="1">The sequence shown here is derived from an EMBL/GenBank/DDBJ whole genome shotgun (WGS) entry which is preliminary data.</text>
</comment>
<name>A0A917BVP4_9HYPH</name>
<proteinExistence type="predicted"/>
<keyword evidence="2" id="KW-1185">Reference proteome</keyword>
<dbReference type="InterPro" id="IPR029044">
    <property type="entry name" value="Nucleotide-diphossugar_trans"/>
</dbReference>